<keyword evidence="5" id="KW-1185">Reference proteome</keyword>
<dbReference type="GO" id="GO:0008270">
    <property type="term" value="F:zinc ion binding"/>
    <property type="evidence" value="ECO:0007669"/>
    <property type="project" value="UniProtKB-KW"/>
</dbReference>
<gene>
    <name evidence="4" type="ORF">DFH08DRAFT_966340</name>
</gene>
<keyword evidence="1" id="KW-0863">Zinc-finger</keyword>
<dbReference type="EMBL" id="JARIHO010000035">
    <property type="protein sequence ID" value="KAJ7331319.1"/>
    <property type="molecule type" value="Genomic_DNA"/>
</dbReference>
<name>A0AAD6ZNI4_9AGAR</name>
<dbReference type="Proteomes" id="UP001218218">
    <property type="component" value="Unassembled WGS sequence"/>
</dbReference>
<dbReference type="InterPro" id="IPR007527">
    <property type="entry name" value="Znf_SWIM"/>
</dbReference>
<evidence type="ECO:0000256" key="1">
    <source>
        <dbReference type="PROSITE-ProRule" id="PRU00325"/>
    </source>
</evidence>
<keyword evidence="1" id="KW-0479">Metal-binding</keyword>
<protein>
    <recommendedName>
        <fullName evidence="3">SWIM-type domain-containing protein</fullName>
    </recommendedName>
</protein>
<feature type="domain" description="SWIM-type" evidence="3">
    <location>
        <begin position="190"/>
        <end position="221"/>
    </location>
</feature>
<feature type="compositionally biased region" description="Low complexity" evidence="2">
    <location>
        <begin position="350"/>
        <end position="364"/>
    </location>
</feature>
<evidence type="ECO:0000256" key="2">
    <source>
        <dbReference type="SAM" id="MobiDB-lite"/>
    </source>
</evidence>
<dbReference type="PROSITE" id="PS50966">
    <property type="entry name" value="ZF_SWIM"/>
    <property type="match status" value="1"/>
</dbReference>
<evidence type="ECO:0000313" key="5">
    <source>
        <dbReference type="Proteomes" id="UP001218218"/>
    </source>
</evidence>
<evidence type="ECO:0000259" key="3">
    <source>
        <dbReference type="PROSITE" id="PS50966"/>
    </source>
</evidence>
<sequence length="384" mass="44403">MSNFDWAQINACKIASVDWKRVNNERSSFILLCWWHVLHAWQQHFHIPQSPELWELLKRRICMENWEDFNAAWDQIKWTAPDTFVQYLEETWMKDEVVAMWWHHVLKWKFLLGKRNHCIDHLVHTLVERVVPYYALKQKHQDLNFKGPDIEMKKRMDIHKRAGKYTEDQIQHVEDSRYLVVSQSQPSRKYNVDIEVYSCNCLDFPLISFCKHMAAVQHIFEQVFNEPRPLVSLPTSPPSPMLPMSDPTEHTPTLLSALPPSQRSALTELVILMDTASSWLRKAGRKELTSVANLQVALEALLLETDNSGVLPSSTHVPRLSDWKAMQEAMMPNRKTGSKPRKSAIDRSYGTGASSGSKAKSGDVAAKDKRRKLRYVLTVTSVSN</sequence>
<proteinExistence type="predicted"/>
<reference evidence="4" key="1">
    <citation type="submission" date="2023-03" db="EMBL/GenBank/DDBJ databases">
        <title>Massive genome expansion in bonnet fungi (Mycena s.s.) driven by repeated elements and novel gene families across ecological guilds.</title>
        <authorList>
            <consortium name="Lawrence Berkeley National Laboratory"/>
            <person name="Harder C.B."/>
            <person name="Miyauchi S."/>
            <person name="Viragh M."/>
            <person name="Kuo A."/>
            <person name="Thoen E."/>
            <person name="Andreopoulos B."/>
            <person name="Lu D."/>
            <person name="Skrede I."/>
            <person name="Drula E."/>
            <person name="Henrissat B."/>
            <person name="Morin E."/>
            <person name="Kohler A."/>
            <person name="Barry K."/>
            <person name="LaButti K."/>
            <person name="Morin E."/>
            <person name="Salamov A."/>
            <person name="Lipzen A."/>
            <person name="Mereny Z."/>
            <person name="Hegedus B."/>
            <person name="Baldrian P."/>
            <person name="Stursova M."/>
            <person name="Weitz H."/>
            <person name="Taylor A."/>
            <person name="Grigoriev I.V."/>
            <person name="Nagy L.G."/>
            <person name="Martin F."/>
            <person name="Kauserud H."/>
        </authorList>
    </citation>
    <scope>NUCLEOTIDE SEQUENCE</scope>
    <source>
        <strain evidence="4">CBHHK002</strain>
    </source>
</reference>
<accession>A0AAD6ZNI4</accession>
<evidence type="ECO:0000313" key="4">
    <source>
        <dbReference type="EMBL" id="KAJ7331319.1"/>
    </source>
</evidence>
<organism evidence="4 5">
    <name type="scientific">Mycena albidolilacea</name>
    <dbReference type="NCBI Taxonomy" id="1033008"/>
    <lineage>
        <taxon>Eukaryota</taxon>
        <taxon>Fungi</taxon>
        <taxon>Dikarya</taxon>
        <taxon>Basidiomycota</taxon>
        <taxon>Agaricomycotina</taxon>
        <taxon>Agaricomycetes</taxon>
        <taxon>Agaricomycetidae</taxon>
        <taxon>Agaricales</taxon>
        <taxon>Marasmiineae</taxon>
        <taxon>Mycenaceae</taxon>
        <taxon>Mycena</taxon>
    </lineage>
</organism>
<comment type="caution">
    <text evidence="4">The sequence shown here is derived from an EMBL/GenBank/DDBJ whole genome shotgun (WGS) entry which is preliminary data.</text>
</comment>
<feature type="region of interest" description="Disordered" evidence="2">
    <location>
        <begin position="332"/>
        <end position="367"/>
    </location>
</feature>
<dbReference type="AlphaFoldDB" id="A0AAD6ZNI4"/>
<keyword evidence="1" id="KW-0862">Zinc</keyword>